<keyword evidence="2" id="KW-1185">Reference proteome</keyword>
<sequence length="409" mass="45574">MGTWKLVKLPEGRKTVGCKWVLEVKTDSEGRLQKRKARLVAKGYSQLDGIDYEETFAPVARLVSVRLIISFAHKHRWVLISLDAKSAYLNGYLDEEIYMDQPPGFEDGTDSVCLLIRSLYGLKQAGRAWFLVLQAKLLEGGYKELQTEPCIFHLSGANGQVTAILTLYVDDFVIAAKDQSTAEKIKADLNRWFSMTDNGQLEYILGLKVEQNAAGTQHLSQTAYIVNLAQEFPSATNRKVMSPVRHQGPPGKHEGEPLPPPALTRFAKLTGKLLWVSLGTRIDIAYIVGHLARFISCATTAHNEAALRVVRYLEETKTHGLTFRSADHAVLQGFADSDHSGDSEERRSTSGYVFQHYGNTISWHSKLQSTTSASTVESEYVALATATSEALFLRHIMEELNYHDPDSRG</sequence>
<dbReference type="Proteomes" id="UP000077521">
    <property type="component" value="Unassembled WGS sequence"/>
</dbReference>
<name>A0A177TWG8_9BASI</name>
<dbReference type="InterPro" id="IPR013103">
    <property type="entry name" value="RVT_2"/>
</dbReference>
<reference evidence="1" key="2">
    <citation type="journal article" date="2019" name="IMA Fungus">
        <title>Genome sequencing and comparison of five Tilletia species to identify candidate genes for the detection of regulated species infecting wheat.</title>
        <authorList>
            <person name="Nguyen H.D.T."/>
            <person name="Sultana T."/>
            <person name="Kesanakurti P."/>
            <person name="Hambleton S."/>
        </authorList>
    </citation>
    <scope>NUCLEOTIDE SEQUENCE</scope>
    <source>
        <strain evidence="1">DAOMC 236416</strain>
    </source>
</reference>
<reference evidence="1" key="1">
    <citation type="submission" date="2016-04" db="EMBL/GenBank/DDBJ databases">
        <authorList>
            <person name="Nguyen H.D."/>
            <person name="Samba Siva P."/>
            <person name="Cullis J."/>
            <person name="Levesque C.A."/>
            <person name="Hambleton S."/>
        </authorList>
    </citation>
    <scope>NUCLEOTIDE SEQUENCE</scope>
    <source>
        <strain evidence="1">DAOMC 236416</strain>
    </source>
</reference>
<gene>
    <name evidence="1" type="ORF">A4X13_0g7706</name>
</gene>
<evidence type="ECO:0000313" key="1">
    <source>
        <dbReference type="EMBL" id="KAE8240601.1"/>
    </source>
</evidence>
<protein>
    <submittedName>
        <fullName evidence="1">Uncharacterized protein</fullName>
    </submittedName>
</protein>
<accession>A0A177TWG8</accession>
<dbReference type="PANTHER" id="PTHR11439">
    <property type="entry name" value="GAG-POL-RELATED RETROTRANSPOSON"/>
    <property type="match status" value="1"/>
</dbReference>
<dbReference type="AlphaFoldDB" id="A0A177TWG8"/>
<dbReference type="EMBL" id="LWDF02001040">
    <property type="protein sequence ID" value="KAE8240601.1"/>
    <property type="molecule type" value="Genomic_DNA"/>
</dbReference>
<comment type="caution">
    <text evidence="1">The sequence shown here is derived from an EMBL/GenBank/DDBJ whole genome shotgun (WGS) entry which is preliminary data.</text>
</comment>
<dbReference type="Pfam" id="PF07727">
    <property type="entry name" value="RVT_2"/>
    <property type="match status" value="1"/>
</dbReference>
<dbReference type="CDD" id="cd09272">
    <property type="entry name" value="RNase_HI_RT_Ty1"/>
    <property type="match status" value="1"/>
</dbReference>
<dbReference type="PANTHER" id="PTHR11439:SF483">
    <property type="entry name" value="PEPTIDE SYNTHASE GLIP-LIKE, PUTATIVE (AFU_ORTHOLOGUE AFUA_3G12920)-RELATED"/>
    <property type="match status" value="1"/>
</dbReference>
<dbReference type="InterPro" id="IPR043502">
    <property type="entry name" value="DNA/RNA_pol_sf"/>
</dbReference>
<evidence type="ECO:0000313" key="2">
    <source>
        <dbReference type="Proteomes" id="UP000077521"/>
    </source>
</evidence>
<proteinExistence type="predicted"/>
<dbReference type="SUPFAM" id="SSF56672">
    <property type="entry name" value="DNA/RNA polymerases"/>
    <property type="match status" value="1"/>
</dbReference>
<organism evidence="1 2">
    <name type="scientific">Tilletia indica</name>
    <dbReference type="NCBI Taxonomy" id="43049"/>
    <lineage>
        <taxon>Eukaryota</taxon>
        <taxon>Fungi</taxon>
        <taxon>Dikarya</taxon>
        <taxon>Basidiomycota</taxon>
        <taxon>Ustilaginomycotina</taxon>
        <taxon>Exobasidiomycetes</taxon>
        <taxon>Tilletiales</taxon>
        <taxon>Tilletiaceae</taxon>
        <taxon>Tilletia</taxon>
    </lineage>
</organism>